<comment type="caution">
    <text evidence="2">The sequence shown here is derived from an EMBL/GenBank/DDBJ whole genome shotgun (WGS) entry which is preliminary data.</text>
</comment>
<accession>A0AAN7GRB5</accession>
<dbReference type="PANTHER" id="PTHR47260">
    <property type="entry name" value="UPF0644 PROTEIN PB2B4.06"/>
    <property type="match status" value="1"/>
</dbReference>
<dbReference type="InterPro" id="IPR006683">
    <property type="entry name" value="Thioestr_dom"/>
</dbReference>
<dbReference type="Gene3D" id="3.10.129.10">
    <property type="entry name" value="Hotdog Thioesterase"/>
    <property type="match status" value="1"/>
</dbReference>
<dbReference type="InterPro" id="IPR029069">
    <property type="entry name" value="HotDog_dom_sf"/>
</dbReference>
<organism evidence="2 3">
    <name type="scientific">Podospora fimiseda</name>
    <dbReference type="NCBI Taxonomy" id="252190"/>
    <lineage>
        <taxon>Eukaryota</taxon>
        <taxon>Fungi</taxon>
        <taxon>Dikarya</taxon>
        <taxon>Ascomycota</taxon>
        <taxon>Pezizomycotina</taxon>
        <taxon>Sordariomycetes</taxon>
        <taxon>Sordariomycetidae</taxon>
        <taxon>Sordariales</taxon>
        <taxon>Podosporaceae</taxon>
        <taxon>Podospora</taxon>
    </lineage>
</organism>
<reference evidence="2" key="2">
    <citation type="submission" date="2023-05" db="EMBL/GenBank/DDBJ databases">
        <authorList>
            <consortium name="Lawrence Berkeley National Laboratory"/>
            <person name="Steindorff A."/>
            <person name="Hensen N."/>
            <person name="Bonometti L."/>
            <person name="Westerberg I."/>
            <person name="Brannstrom I.O."/>
            <person name="Guillou S."/>
            <person name="Cros-Aarteil S."/>
            <person name="Calhoun S."/>
            <person name="Haridas S."/>
            <person name="Kuo A."/>
            <person name="Mondo S."/>
            <person name="Pangilinan J."/>
            <person name="Riley R."/>
            <person name="Labutti K."/>
            <person name="Andreopoulos B."/>
            <person name="Lipzen A."/>
            <person name="Chen C."/>
            <person name="Yanf M."/>
            <person name="Daum C."/>
            <person name="Ng V."/>
            <person name="Clum A."/>
            <person name="Ohm R."/>
            <person name="Martin F."/>
            <person name="Silar P."/>
            <person name="Natvig D."/>
            <person name="Lalanne C."/>
            <person name="Gautier V."/>
            <person name="Ament-Velasquez S.L."/>
            <person name="Kruys A."/>
            <person name="Hutchinson M.I."/>
            <person name="Powell A.J."/>
            <person name="Barry K."/>
            <person name="Miller A.N."/>
            <person name="Grigoriev I.V."/>
            <person name="Debuchy R."/>
            <person name="Gladieux P."/>
            <person name="Thoren M.H."/>
            <person name="Johannesson H."/>
        </authorList>
    </citation>
    <scope>NUCLEOTIDE SEQUENCE</scope>
    <source>
        <strain evidence="2">CBS 990.96</strain>
    </source>
</reference>
<evidence type="ECO:0000313" key="3">
    <source>
        <dbReference type="Proteomes" id="UP001301958"/>
    </source>
</evidence>
<dbReference type="CDD" id="cd03443">
    <property type="entry name" value="PaaI_thioesterase"/>
    <property type="match status" value="1"/>
</dbReference>
<dbReference type="Proteomes" id="UP001301958">
    <property type="component" value="Unassembled WGS sequence"/>
</dbReference>
<dbReference type="AlphaFoldDB" id="A0AAN7GRB5"/>
<dbReference type="SUPFAM" id="SSF54637">
    <property type="entry name" value="Thioesterase/thiol ester dehydrase-isomerase"/>
    <property type="match status" value="1"/>
</dbReference>
<keyword evidence="3" id="KW-1185">Reference proteome</keyword>
<dbReference type="EMBL" id="MU865398">
    <property type="protein sequence ID" value="KAK4224252.1"/>
    <property type="molecule type" value="Genomic_DNA"/>
</dbReference>
<sequence>MATDIQSRHDLKQVNKIQEEKQIEFFKSIPWCLSLLTSSPLTIAQSYSRSIRNNLEDALINRSLNKPDAIPHYITFYSPQPLVSNDSLNGYITQLSSLISLGPMVNGWEGICHGGIVITLLDEVMGQLFSINKQIGKMRDGVVFTGYLNTRFKRPVKTGTKEKLRVVMVVARLKKVEGRKYTCEGVVLGPKEGGKEDGELEELTSAEAVFVQVKEKL</sequence>
<reference evidence="2" key="1">
    <citation type="journal article" date="2023" name="Mol. Phylogenet. Evol.">
        <title>Genome-scale phylogeny and comparative genomics of the fungal order Sordariales.</title>
        <authorList>
            <person name="Hensen N."/>
            <person name="Bonometti L."/>
            <person name="Westerberg I."/>
            <person name="Brannstrom I.O."/>
            <person name="Guillou S."/>
            <person name="Cros-Aarteil S."/>
            <person name="Calhoun S."/>
            <person name="Haridas S."/>
            <person name="Kuo A."/>
            <person name="Mondo S."/>
            <person name="Pangilinan J."/>
            <person name="Riley R."/>
            <person name="LaButti K."/>
            <person name="Andreopoulos B."/>
            <person name="Lipzen A."/>
            <person name="Chen C."/>
            <person name="Yan M."/>
            <person name="Daum C."/>
            <person name="Ng V."/>
            <person name="Clum A."/>
            <person name="Steindorff A."/>
            <person name="Ohm R.A."/>
            <person name="Martin F."/>
            <person name="Silar P."/>
            <person name="Natvig D.O."/>
            <person name="Lalanne C."/>
            <person name="Gautier V."/>
            <person name="Ament-Velasquez S.L."/>
            <person name="Kruys A."/>
            <person name="Hutchinson M.I."/>
            <person name="Powell A.J."/>
            <person name="Barry K."/>
            <person name="Miller A.N."/>
            <person name="Grigoriev I.V."/>
            <person name="Debuchy R."/>
            <person name="Gladieux P."/>
            <person name="Hiltunen Thoren M."/>
            <person name="Johannesson H."/>
        </authorList>
    </citation>
    <scope>NUCLEOTIDE SEQUENCE</scope>
    <source>
        <strain evidence="2">CBS 990.96</strain>
    </source>
</reference>
<dbReference type="Pfam" id="PF03061">
    <property type="entry name" value="4HBT"/>
    <property type="match status" value="1"/>
</dbReference>
<dbReference type="PANTHER" id="PTHR47260:SF6">
    <property type="entry name" value="THIOESTERASE DOMAIN-CONTAINING PROTEIN"/>
    <property type="match status" value="1"/>
</dbReference>
<protein>
    <submittedName>
        <fullName evidence="2">HotDog domain-containing protein</fullName>
    </submittedName>
</protein>
<proteinExistence type="predicted"/>
<dbReference type="InterPro" id="IPR052061">
    <property type="entry name" value="PTE-AB_protein"/>
</dbReference>
<feature type="domain" description="Thioesterase" evidence="1">
    <location>
        <begin position="110"/>
        <end position="160"/>
    </location>
</feature>
<evidence type="ECO:0000259" key="1">
    <source>
        <dbReference type="Pfam" id="PF03061"/>
    </source>
</evidence>
<name>A0AAN7GRB5_9PEZI</name>
<evidence type="ECO:0000313" key="2">
    <source>
        <dbReference type="EMBL" id="KAK4224252.1"/>
    </source>
</evidence>
<gene>
    <name evidence="2" type="ORF">QBC38DRAFT_371438</name>
</gene>